<dbReference type="NCBIfam" id="NF011405">
    <property type="entry name" value="PRK14830.1"/>
    <property type="match status" value="1"/>
</dbReference>
<dbReference type="Proteomes" id="UP000070224">
    <property type="component" value="Unassembled WGS sequence"/>
</dbReference>
<feature type="binding site" evidence="2">
    <location>
        <begin position="197"/>
        <end position="199"/>
    </location>
    <ligand>
        <name>substrate</name>
    </ligand>
</feature>
<comment type="caution">
    <text evidence="3">The sequence shown here is derived from an EMBL/GenBank/DDBJ whole genome shotgun (WGS) entry which is preliminary data.</text>
</comment>
<comment type="cofactor">
    <cofactor evidence="2">
        <name>Mg(2+)</name>
        <dbReference type="ChEBI" id="CHEBI:18420"/>
    </cofactor>
    <text evidence="2">Binds 2 magnesium ions per subunit.</text>
</comment>
<keyword evidence="2" id="KW-0479">Metal-binding</keyword>
<feature type="binding site" evidence="2">
    <location>
        <position position="74"/>
    </location>
    <ligand>
        <name>substrate</name>
    </ligand>
</feature>
<evidence type="ECO:0000313" key="3">
    <source>
        <dbReference type="EMBL" id="KXB76115.1"/>
    </source>
</evidence>
<keyword evidence="4" id="KW-1185">Reference proteome</keyword>
<gene>
    <name evidence="3" type="ORF">HMPREF3185_01145</name>
</gene>
<feature type="binding site" evidence="2">
    <location>
        <position position="210"/>
    </location>
    <ligand>
        <name>Mg(2+)</name>
        <dbReference type="ChEBI" id="CHEBI:18420"/>
    </ligand>
</feature>
<feature type="binding site" evidence="2">
    <location>
        <begin position="68"/>
        <end position="70"/>
    </location>
    <ligand>
        <name>substrate</name>
    </ligand>
</feature>
<dbReference type="Gene3D" id="3.40.1180.10">
    <property type="entry name" value="Decaprenyl diphosphate synthase-like"/>
    <property type="match status" value="1"/>
</dbReference>
<dbReference type="HAMAP" id="MF_01139">
    <property type="entry name" value="ISPT"/>
    <property type="match status" value="1"/>
</dbReference>
<feature type="binding site" evidence="2">
    <location>
        <position position="23"/>
    </location>
    <ligand>
        <name>Mg(2+)</name>
        <dbReference type="ChEBI" id="CHEBI:18420"/>
    </ligand>
</feature>
<dbReference type="Pfam" id="PF01255">
    <property type="entry name" value="Prenyltransf"/>
    <property type="match status" value="1"/>
</dbReference>
<dbReference type="GO" id="GO:0045547">
    <property type="term" value="F:ditrans,polycis-polyprenyl diphosphate synthase [(2E,6E)-farnesyl diphosphate specific] activity"/>
    <property type="evidence" value="ECO:0007669"/>
    <property type="project" value="TreeGrafter"/>
</dbReference>
<name>A0A134B854_9PORP</name>
<sequence>MSPQPSAPSTELRIPEHVAIIMDGNGRWAKQRGLPRTDGHIRGQDALRATLRAAAEFGIRYLTVYAFSTENWSRPQEEVDALMSLLVSAIHSETPSLIEEGVRLEAIGNLSRLPEAAQQALRESIQATAACERITLIVALSYSSRDEILRATTQIAREVAEGRLSADSLTEETISAHLDTAAFPDPDLLIRTGGEERISNYLLWQAAYAELFFSSVYWPDFGREALREALEAYTARERRFGKTSEQIQLED</sequence>
<dbReference type="PANTHER" id="PTHR10291:SF0">
    <property type="entry name" value="DEHYDRODOLICHYL DIPHOSPHATE SYNTHASE 2"/>
    <property type="match status" value="1"/>
</dbReference>
<dbReference type="PANTHER" id="PTHR10291">
    <property type="entry name" value="DEHYDRODOLICHYL DIPHOSPHATE SYNTHASE FAMILY MEMBER"/>
    <property type="match status" value="1"/>
</dbReference>
<dbReference type="PROSITE" id="PS01066">
    <property type="entry name" value="UPP_SYNTHASE"/>
    <property type="match status" value="1"/>
</dbReference>
<evidence type="ECO:0000256" key="1">
    <source>
        <dbReference type="ARBA" id="ARBA00022679"/>
    </source>
</evidence>
<dbReference type="FunFam" id="3.40.1180.10:FF:000001">
    <property type="entry name" value="(2E,6E)-farnesyl-diphosphate-specific ditrans,polycis-undecaprenyl-diphosphate synthase"/>
    <property type="match status" value="1"/>
</dbReference>
<dbReference type="InterPro" id="IPR036424">
    <property type="entry name" value="UPP_synth-like_sf"/>
</dbReference>
<feature type="active site" evidence="2">
    <location>
        <position position="23"/>
    </location>
</feature>
<dbReference type="InterPro" id="IPR018520">
    <property type="entry name" value="UPP_synth-like_CS"/>
</dbReference>
<feature type="binding site" evidence="2">
    <location>
        <position position="36"/>
    </location>
    <ligand>
        <name>substrate</name>
    </ligand>
</feature>
<accession>A0A134B854</accession>
<dbReference type="SUPFAM" id="SSF64005">
    <property type="entry name" value="Undecaprenyl diphosphate synthase"/>
    <property type="match status" value="1"/>
</dbReference>
<dbReference type="RefSeq" id="WP_060935448.1">
    <property type="nucleotide sequence ID" value="NZ_KQ960446.1"/>
</dbReference>
<organism evidence="3 4">
    <name type="scientific">Porphyromonas somerae</name>
    <dbReference type="NCBI Taxonomy" id="322095"/>
    <lineage>
        <taxon>Bacteria</taxon>
        <taxon>Pseudomonadati</taxon>
        <taxon>Bacteroidota</taxon>
        <taxon>Bacteroidia</taxon>
        <taxon>Bacteroidales</taxon>
        <taxon>Porphyromonadaceae</taxon>
        <taxon>Porphyromonas</taxon>
    </lineage>
</organism>
<evidence type="ECO:0000313" key="4">
    <source>
        <dbReference type="Proteomes" id="UP000070224"/>
    </source>
</evidence>
<feature type="active site" description="Proton acceptor" evidence="2">
    <location>
        <position position="71"/>
    </location>
</feature>
<proteinExistence type="inferred from homology"/>
<feature type="binding site" evidence="2">
    <location>
        <position position="72"/>
    </location>
    <ligand>
        <name>substrate</name>
    </ligand>
</feature>
<dbReference type="GO" id="GO:0000287">
    <property type="term" value="F:magnesium ion binding"/>
    <property type="evidence" value="ECO:0007669"/>
    <property type="project" value="UniProtKB-UniRule"/>
</dbReference>
<dbReference type="OrthoDB" id="4191603at2"/>
<protein>
    <recommendedName>
        <fullName evidence="2">Isoprenyl transferase</fullName>
        <ecNumber evidence="2">2.5.1.-</ecNumber>
    </recommendedName>
</protein>
<feature type="binding site" evidence="2">
    <location>
        <begin position="24"/>
        <end position="27"/>
    </location>
    <ligand>
        <name>substrate</name>
    </ligand>
</feature>
<dbReference type="EC" id="2.5.1.-" evidence="2"/>
<feature type="binding site" evidence="2">
    <location>
        <position position="28"/>
    </location>
    <ligand>
        <name>substrate</name>
    </ligand>
</feature>
<dbReference type="EMBL" id="LSDK01000077">
    <property type="protein sequence ID" value="KXB76115.1"/>
    <property type="molecule type" value="Genomic_DNA"/>
</dbReference>
<keyword evidence="1 2" id="KW-0808">Transferase</keyword>
<dbReference type="STRING" id="322095.HMPREF3185_01145"/>
<comment type="subunit">
    <text evidence="2">Homodimer.</text>
</comment>
<dbReference type="NCBIfam" id="TIGR00055">
    <property type="entry name" value="uppS"/>
    <property type="match status" value="1"/>
</dbReference>
<dbReference type="CDD" id="cd00475">
    <property type="entry name" value="Cis_IPPS"/>
    <property type="match status" value="1"/>
</dbReference>
<dbReference type="InterPro" id="IPR001441">
    <property type="entry name" value="UPP_synth-like"/>
</dbReference>
<feature type="binding site" evidence="2">
    <location>
        <position position="191"/>
    </location>
    <ligand>
        <name>substrate</name>
    </ligand>
</feature>
<comment type="function">
    <text evidence="2">Catalyzes the condensation of isopentenyl diphosphate (IPP) with allylic pyrophosphates generating different type of terpenoids.</text>
</comment>
<evidence type="ECO:0000256" key="2">
    <source>
        <dbReference type="HAMAP-Rule" id="MF_01139"/>
    </source>
</evidence>
<reference evidence="4" key="1">
    <citation type="submission" date="2016-01" db="EMBL/GenBank/DDBJ databases">
        <authorList>
            <person name="Mitreva M."/>
            <person name="Pepin K.H."/>
            <person name="Mihindukulasuriya K.A."/>
            <person name="Fulton R."/>
            <person name="Fronick C."/>
            <person name="O'Laughlin M."/>
            <person name="Miner T."/>
            <person name="Herter B."/>
            <person name="Rosa B.A."/>
            <person name="Cordes M."/>
            <person name="Tomlinson C."/>
            <person name="Wollam A."/>
            <person name="Palsikar V.B."/>
            <person name="Mardis E.R."/>
            <person name="Wilson R.K."/>
        </authorList>
    </citation>
    <scope>NUCLEOTIDE SEQUENCE [LARGE SCALE GENOMIC DNA]</scope>
    <source>
        <strain evidence="4">KA00683</strain>
    </source>
</reference>
<dbReference type="PATRIC" id="fig|322095.3.peg.1129"/>
<keyword evidence="2" id="KW-0460">Magnesium</keyword>
<comment type="similarity">
    <text evidence="2">Belongs to the UPP synthase family.</text>
</comment>
<dbReference type="GO" id="GO:0016094">
    <property type="term" value="P:polyprenol biosynthetic process"/>
    <property type="evidence" value="ECO:0007669"/>
    <property type="project" value="TreeGrafter"/>
</dbReference>
<feature type="binding site" evidence="2">
    <location>
        <position position="40"/>
    </location>
    <ligand>
        <name>substrate</name>
    </ligand>
</feature>
<dbReference type="AlphaFoldDB" id="A0A134B854"/>